<dbReference type="EMBL" id="JACCEV010000002">
    <property type="protein sequence ID" value="NYT85714.1"/>
    <property type="molecule type" value="Genomic_DNA"/>
</dbReference>
<dbReference type="PRINTS" id="PR01270">
    <property type="entry name" value="HDASUPER"/>
</dbReference>
<protein>
    <submittedName>
        <fullName evidence="3">Histone deacetylase family protein</fullName>
    </submittedName>
</protein>
<dbReference type="Gene3D" id="3.40.800.20">
    <property type="entry name" value="Histone deacetylase domain"/>
    <property type="match status" value="1"/>
</dbReference>
<accession>A0A853H6I5</accession>
<dbReference type="InterPro" id="IPR023801">
    <property type="entry name" value="His_deacetylse_dom"/>
</dbReference>
<keyword evidence="4" id="KW-1185">Reference proteome</keyword>
<sequence>MQTLYITHPACHLHEMGNWHPECPGRLDAINDRLVASGLMDFIDEQTAEPATDADLLRVHEPGYIAYLRMHAPTEGYFQVDPDTLMNPHTLEAAWVAAGAGINAVDAVMRQTHRNAFCSVRPPGHHAGPAKAMGFCFLNNIAIAAAYALEKYKLDRVAIIDFDVHHGNGTEETFAGDPRVLMCSFFQHPLFPDHYQDPPAENMVNIPVHAYAKGDELRFLVSDVWMPRLQAFQPQLVLISAGFDGHREDDMGQLGMVESDYAWITEQIVALADETAQGRIISFLEGGYCLSALGRSTEVHIRALAKL</sequence>
<dbReference type="GO" id="GO:0004407">
    <property type="term" value="F:histone deacetylase activity"/>
    <property type="evidence" value="ECO:0007669"/>
    <property type="project" value="TreeGrafter"/>
</dbReference>
<dbReference type="Pfam" id="PF00850">
    <property type="entry name" value="Hist_deacetyl"/>
    <property type="match status" value="1"/>
</dbReference>
<name>A0A853H6I5_9BURK</name>
<evidence type="ECO:0000256" key="1">
    <source>
        <dbReference type="ARBA" id="ARBA00005947"/>
    </source>
</evidence>
<dbReference type="PANTHER" id="PTHR10625:SF10">
    <property type="entry name" value="HISTONE DEACETYLASE HDAC1"/>
    <property type="match status" value="1"/>
</dbReference>
<dbReference type="AlphaFoldDB" id="A0A853H6I5"/>
<feature type="domain" description="Histone deacetylase" evidence="2">
    <location>
        <begin position="20"/>
        <end position="304"/>
    </location>
</feature>
<dbReference type="CDD" id="cd11599">
    <property type="entry name" value="HDAC_classII_2"/>
    <property type="match status" value="1"/>
</dbReference>
<evidence type="ECO:0000313" key="4">
    <source>
        <dbReference type="Proteomes" id="UP000554144"/>
    </source>
</evidence>
<reference evidence="3 4" key="1">
    <citation type="submission" date="2020-07" db="EMBL/GenBank/DDBJ databases">
        <title>Taxonomic revisions and descriptions of new bacterial species based on genomic comparisons in the high-G+C-content subgroup of the family Alcaligenaceae.</title>
        <authorList>
            <person name="Szabo A."/>
            <person name="Felfoldi T."/>
        </authorList>
    </citation>
    <scope>NUCLEOTIDE SEQUENCE [LARGE SCALE GENOMIC DNA]</scope>
    <source>
        <strain evidence="3 4">DSM 25667</strain>
    </source>
</reference>
<dbReference type="RefSeq" id="WP_130039281.1">
    <property type="nucleotide sequence ID" value="NZ_JACCEV010000002.1"/>
</dbReference>
<dbReference type="GO" id="GO:0040029">
    <property type="term" value="P:epigenetic regulation of gene expression"/>
    <property type="evidence" value="ECO:0007669"/>
    <property type="project" value="TreeGrafter"/>
</dbReference>
<gene>
    <name evidence="3" type="ORF">H0A62_08880</name>
</gene>
<organism evidence="3 4">
    <name type="scientific">Pollutimonas harenae</name>
    <dbReference type="NCBI Taxonomy" id="657015"/>
    <lineage>
        <taxon>Bacteria</taxon>
        <taxon>Pseudomonadati</taxon>
        <taxon>Pseudomonadota</taxon>
        <taxon>Betaproteobacteria</taxon>
        <taxon>Burkholderiales</taxon>
        <taxon>Alcaligenaceae</taxon>
        <taxon>Pollutimonas</taxon>
    </lineage>
</organism>
<comment type="similarity">
    <text evidence="1">Belongs to the histone deacetylase family.</text>
</comment>
<dbReference type="PANTHER" id="PTHR10625">
    <property type="entry name" value="HISTONE DEACETYLASE HDAC1-RELATED"/>
    <property type="match status" value="1"/>
</dbReference>
<comment type="caution">
    <text evidence="3">The sequence shown here is derived from an EMBL/GenBank/DDBJ whole genome shotgun (WGS) entry which is preliminary data.</text>
</comment>
<proteinExistence type="inferred from homology"/>
<dbReference type="Proteomes" id="UP000554144">
    <property type="component" value="Unassembled WGS sequence"/>
</dbReference>
<dbReference type="InterPro" id="IPR037138">
    <property type="entry name" value="His_deacetylse_dom_sf"/>
</dbReference>
<dbReference type="SUPFAM" id="SSF52768">
    <property type="entry name" value="Arginase/deacetylase"/>
    <property type="match status" value="1"/>
</dbReference>
<dbReference type="OrthoDB" id="9808367at2"/>
<dbReference type="InterPro" id="IPR000286">
    <property type="entry name" value="HDACs"/>
</dbReference>
<evidence type="ECO:0000259" key="2">
    <source>
        <dbReference type="Pfam" id="PF00850"/>
    </source>
</evidence>
<evidence type="ECO:0000313" key="3">
    <source>
        <dbReference type="EMBL" id="NYT85714.1"/>
    </source>
</evidence>
<dbReference type="InterPro" id="IPR023696">
    <property type="entry name" value="Ureohydrolase_dom_sf"/>
</dbReference>